<protein>
    <submittedName>
        <fullName evidence="2">Uncharacterized protein</fullName>
    </submittedName>
</protein>
<reference evidence="2 3" key="1">
    <citation type="journal article" date="2013" name="Genome Announc.">
        <title>Complete genome sequence of Myxococcus stipitatus strain DSM 14675, a fruiting myxobacterium.</title>
        <authorList>
            <person name="Huntley S."/>
            <person name="Kneip S."/>
            <person name="Treuner-Lange A."/>
            <person name="Sogaard-Andersen L."/>
        </authorList>
    </citation>
    <scope>NUCLEOTIDE SEQUENCE [LARGE SCALE GENOMIC DNA]</scope>
    <source>
        <strain evidence="3">DSM 14675 / JCM 12634 / Mx s8</strain>
    </source>
</reference>
<keyword evidence="1" id="KW-1133">Transmembrane helix</keyword>
<proteinExistence type="predicted"/>
<keyword evidence="1" id="KW-0812">Transmembrane</keyword>
<name>L7UBZ7_MYXSD</name>
<organism evidence="2 3">
    <name type="scientific">Myxococcus stipitatus (strain DSM 14675 / JCM 12634 / Mx s8)</name>
    <dbReference type="NCBI Taxonomy" id="1278073"/>
    <lineage>
        <taxon>Bacteria</taxon>
        <taxon>Pseudomonadati</taxon>
        <taxon>Myxococcota</taxon>
        <taxon>Myxococcia</taxon>
        <taxon>Myxococcales</taxon>
        <taxon>Cystobacterineae</taxon>
        <taxon>Myxococcaceae</taxon>
        <taxon>Myxococcus</taxon>
    </lineage>
</organism>
<dbReference type="STRING" id="1278073.MYSTI_02653"/>
<dbReference type="AlphaFoldDB" id="L7UBZ7"/>
<dbReference type="PATRIC" id="fig|1278073.3.peg.2701"/>
<dbReference type="KEGG" id="msd:MYSTI_02653"/>
<dbReference type="HOGENOM" id="CLU_972624_0_0_7"/>
<keyword evidence="3" id="KW-1185">Reference proteome</keyword>
<dbReference type="Proteomes" id="UP000011131">
    <property type="component" value="Chromosome"/>
</dbReference>
<dbReference type="EMBL" id="CP004025">
    <property type="protein sequence ID" value="AGC43969.1"/>
    <property type="molecule type" value="Genomic_DNA"/>
</dbReference>
<evidence type="ECO:0000256" key="1">
    <source>
        <dbReference type="SAM" id="Phobius"/>
    </source>
</evidence>
<gene>
    <name evidence="2" type="ordered locus">MYSTI_02653</name>
</gene>
<accession>L7UBZ7</accession>
<evidence type="ECO:0000313" key="2">
    <source>
        <dbReference type="EMBL" id="AGC43969.1"/>
    </source>
</evidence>
<keyword evidence="1" id="KW-0472">Membrane</keyword>
<feature type="transmembrane region" description="Helical" evidence="1">
    <location>
        <begin position="280"/>
        <end position="301"/>
    </location>
</feature>
<dbReference type="RefSeq" id="WP_015348230.1">
    <property type="nucleotide sequence ID" value="NC_020126.1"/>
</dbReference>
<sequence>MGHEGRLSPVELLRRVTFSLEQLAVQGLASGVVRGASAGLQAELPALDGQLRALIEDGVALLARIVEAVADKPPGTWTRTMAQSAVSGAVEELRRSMPGVDALSRELVERVNAWLDRSSEAAALHNRELREPGARARELATGAVKGVVKELETALPALSPMGAQVASQAGRGFIQGFGEALEARSETFDEVLDEAGRRLVHAVVEQLDQELRALRARTELDVGGAVASMAERTASATVRGASEELRRQVRATREAGQVPSLRTASREVTLGVLSALSERLLRPLAVMTGVGGALALTAFTLTRRR</sequence>
<evidence type="ECO:0000313" key="3">
    <source>
        <dbReference type="Proteomes" id="UP000011131"/>
    </source>
</evidence>
<dbReference type="OrthoDB" id="5513932at2"/>